<comment type="caution">
    <text evidence="2">The sequence shown here is derived from an EMBL/GenBank/DDBJ whole genome shotgun (WGS) entry which is preliminary data.</text>
</comment>
<feature type="chain" id="PRO_5021402073" description="DUF1311 domain-containing protein" evidence="1">
    <location>
        <begin position="36"/>
        <end position="208"/>
    </location>
</feature>
<evidence type="ECO:0008006" key="4">
    <source>
        <dbReference type="Google" id="ProtNLM"/>
    </source>
</evidence>
<dbReference type="EMBL" id="SPVG01000202">
    <property type="protein sequence ID" value="TFW17550.1"/>
    <property type="molecule type" value="Genomic_DNA"/>
</dbReference>
<proteinExistence type="predicted"/>
<evidence type="ECO:0000313" key="2">
    <source>
        <dbReference type="EMBL" id="TFW17550.1"/>
    </source>
</evidence>
<sequence length="208" mass="24107">MNRILRITFERMMKLTASPTLALAAQLLLLPPLHAADSRDMVTTRLGGETCVKVFKGEEAYQLCDSSALSPEDKATFNAALRANEERRRASLPKADPRTPRYNKCVDDHIEDYYYVSRNCGMELNADLDAAFGNWFHQDERKAVLMQTVKREAEMKRVLDERTKQMEFDRETRRRQMTPTQRRLDELEEKLSAPCIYYDNMSVARSCD</sequence>
<evidence type="ECO:0000256" key="1">
    <source>
        <dbReference type="SAM" id="SignalP"/>
    </source>
</evidence>
<feature type="signal peptide" evidence="1">
    <location>
        <begin position="1"/>
        <end position="35"/>
    </location>
</feature>
<keyword evidence="1" id="KW-0732">Signal</keyword>
<gene>
    <name evidence="2" type="ORF">E4L98_20305</name>
</gene>
<organism evidence="2 3">
    <name type="scientific">Duganella callida</name>
    <dbReference type="NCBI Taxonomy" id="2561932"/>
    <lineage>
        <taxon>Bacteria</taxon>
        <taxon>Pseudomonadati</taxon>
        <taxon>Pseudomonadota</taxon>
        <taxon>Betaproteobacteria</taxon>
        <taxon>Burkholderiales</taxon>
        <taxon>Oxalobacteraceae</taxon>
        <taxon>Telluria group</taxon>
        <taxon>Duganella</taxon>
    </lineage>
</organism>
<name>A0A4Y9SCW3_9BURK</name>
<dbReference type="AlphaFoldDB" id="A0A4Y9SCW3"/>
<protein>
    <recommendedName>
        <fullName evidence="4">DUF1311 domain-containing protein</fullName>
    </recommendedName>
</protein>
<reference evidence="2 3" key="1">
    <citation type="submission" date="2019-03" db="EMBL/GenBank/DDBJ databases">
        <title>Draft Genome Sequence of Duganella callidus sp. nov., a Novel Duganella Species Isolated from Cultivated Soil.</title>
        <authorList>
            <person name="Raths R."/>
            <person name="Peta V."/>
            <person name="Bucking H."/>
        </authorList>
    </citation>
    <scope>NUCLEOTIDE SEQUENCE [LARGE SCALE GENOMIC DNA]</scope>
    <source>
        <strain evidence="2 3">DN04</strain>
    </source>
</reference>
<keyword evidence="3" id="KW-1185">Reference proteome</keyword>
<accession>A0A4Y9SCW3</accession>
<evidence type="ECO:0000313" key="3">
    <source>
        <dbReference type="Proteomes" id="UP000297729"/>
    </source>
</evidence>
<dbReference type="Proteomes" id="UP000297729">
    <property type="component" value="Unassembled WGS sequence"/>
</dbReference>
<dbReference type="RefSeq" id="WP_135203362.1">
    <property type="nucleotide sequence ID" value="NZ_SPVG01000202.1"/>
</dbReference>